<name>A0A7G5ED18_9BURK</name>
<organism evidence="2 3">
    <name type="scientific">Comamonas piscis</name>
    <dbReference type="NCBI Taxonomy" id="1562974"/>
    <lineage>
        <taxon>Bacteria</taxon>
        <taxon>Pseudomonadati</taxon>
        <taxon>Pseudomonadota</taxon>
        <taxon>Betaproteobacteria</taxon>
        <taxon>Burkholderiales</taxon>
        <taxon>Comamonadaceae</taxon>
        <taxon>Comamonas</taxon>
    </lineage>
</organism>
<dbReference type="AlphaFoldDB" id="A0A7G5ED18"/>
<protein>
    <submittedName>
        <fullName evidence="2">DUF3649 domain-containing protein</fullName>
    </submittedName>
</protein>
<dbReference type="InterPro" id="IPR022109">
    <property type="entry name" value="DUF3649"/>
</dbReference>
<dbReference type="RefSeq" id="WP_182326322.1">
    <property type="nucleotide sequence ID" value="NZ_CP058554.1"/>
</dbReference>
<evidence type="ECO:0000256" key="1">
    <source>
        <dbReference type="SAM" id="Phobius"/>
    </source>
</evidence>
<dbReference type="KEGG" id="cpis:HS961_03070"/>
<feature type="transmembrane region" description="Helical" evidence="1">
    <location>
        <begin position="84"/>
        <end position="102"/>
    </location>
</feature>
<feature type="transmembrane region" description="Helical" evidence="1">
    <location>
        <begin position="57"/>
        <end position="78"/>
    </location>
</feature>
<accession>A0A7G5ED18</accession>
<keyword evidence="3" id="KW-1185">Reference proteome</keyword>
<keyword evidence="1" id="KW-1133">Transmembrane helix</keyword>
<evidence type="ECO:0000313" key="2">
    <source>
        <dbReference type="EMBL" id="QMV71893.1"/>
    </source>
</evidence>
<dbReference type="Pfam" id="PF12365">
    <property type="entry name" value="DUF3649"/>
    <property type="match status" value="1"/>
</dbReference>
<reference evidence="2 3" key="1">
    <citation type="journal article" date="2020" name="G3 (Bethesda)">
        <title>CeMbio - The Caenorhabditis elegans Microbiome Resource.</title>
        <authorList>
            <person name="Dirksen P."/>
            <person name="Assie A."/>
            <person name="Zimmermann J."/>
            <person name="Zhang F."/>
            <person name="Tietje A.M."/>
            <person name="Marsh S.A."/>
            <person name="Felix M.A."/>
            <person name="Shapira M."/>
            <person name="Kaleta C."/>
            <person name="Schulenburg H."/>
            <person name="Samuel B."/>
        </authorList>
    </citation>
    <scope>NUCLEOTIDE SEQUENCE [LARGE SCALE GENOMIC DNA]</scope>
    <source>
        <strain evidence="2 3">BIGb0172</strain>
    </source>
</reference>
<proteinExistence type="predicted"/>
<sequence length="103" mass="10329">MGLNKAAVAARPRKPAAGWAVTSRLLAGGLGGYALAQLLPVALVASIAPALPRADAVLVAMQLSFVVYAAALMAAFAARSPGRAWAGMLLASLASAFVAWVAL</sequence>
<keyword evidence="1" id="KW-0472">Membrane</keyword>
<dbReference type="Proteomes" id="UP000515240">
    <property type="component" value="Chromosome"/>
</dbReference>
<keyword evidence="1" id="KW-0812">Transmembrane</keyword>
<gene>
    <name evidence="2" type="ORF">HS961_03070</name>
</gene>
<feature type="transmembrane region" description="Helical" evidence="1">
    <location>
        <begin position="25"/>
        <end position="45"/>
    </location>
</feature>
<evidence type="ECO:0000313" key="3">
    <source>
        <dbReference type="Proteomes" id="UP000515240"/>
    </source>
</evidence>
<dbReference type="EMBL" id="CP058554">
    <property type="protein sequence ID" value="QMV71893.1"/>
    <property type="molecule type" value="Genomic_DNA"/>
</dbReference>